<proteinExistence type="predicted"/>
<dbReference type="PROSITE" id="PS50937">
    <property type="entry name" value="HTH_MERR_2"/>
    <property type="match status" value="1"/>
</dbReference>
<dbReference type="InterPro" id="IPR036724">
    <property type="entry name" value="Cobalamin-bd_sf"/>
</dbReference>
<dbReference type="GO" id="GO:0046872">
    <property type="term" value="F:metal ion binding"/>
    <property type="evidence" value="ECO:0007669"/>
    <property type="project" value="InterPro"/>
</dbReference>
<keyword evidence="7" id="KW-1185">Reference proteome</keyword>
<dbReference type="Pfam" id="PF13411">
    <property type="entry name" value="MerR_1"/>
    <property type="match status" value="1"/>
</dbReference>
<dbReference type="Gene3D" id="1.10.1660.10">
    <property type="match status" value="1"/>
</dbReference>
<dbReference type="RefSeq" id="WP_170142028.1">
    <property type="nucleotide sequence ID" value="NZ_QPJY01000001.1"/>
</dbReference>
<dbReference type="GO" id="GO:0003677">
    <property type="term" value="F:DNA binding"/>
    <property type="evidence" value="ECO:0007669"/>
    <property type="project" value="UniProtKB-KW"/>
</dbReference>
<feature type="domain" description="B12-binding" evidence="5">
    <location>
        <begin position="184"/>
        <end position="308"/>
    </location>
</feature>
<dbReference type="Gene3D" id="3.40.50.280">
    <property type="entry name" value="Cobalamin-binding domain"/>
    <property type="match status" value="1"/>
</dbReference>
<organism evidence="6 7">
    <name type="scientific">Thioalbus denitrificans</name>
    <dbReference type="NCBI Taxonomy" id="547122"/>
    <lineage>
        <taxon>Bacteria</taxon>
        <taxon>Pseudomonadati</taxon>
        <taxon>Pseudomonadota</taxon>
        <taxon>Gammaproteobacteria</taxon>
        <taxon>Chromatiales</taxon>
        <taxon>Ectothiorhodospiraceae</taxon>
        <taxon>Thioalbus</taxon>
    </lineage>
</organism>
<gene>
    <name evidence="6" type="ORF">DFQ59_101898</name>
</gene>
<dbReference type="Proteomes" id="UP000252707">
    <property type="component" value="Unassembled WGS sequence"/>
</dbReference>
<dbReference type="SUPFAM" id="SSF46955">
    <property type="entry name" value="Putative DNA-binding domain"/>
    <property type="match status" value="1"/>
</dbReference>
<evidence type="ECO:0000256" key="3">
    <source>
        <dbReference type="ARBA" id="ARBA00023163"/>
    </source>
</evidence>
<sequence>MSNAPAPQDTEESTEGLFPIRTVSSITGVNPVTLRAWERRYGLIRPHRTPKGHRLYSQEDIQRIQRVLELLDQGISISQARQLVERPEPAPQAEAGDPWEKYRQRILQAVVRFDEQALEQAYSEALSLYPEEMVTRRLLLPLLETLGERWANRSGTVAEEHFFGSYLRNKIGARFHHQFRRGEGPRLIAACLPGEQHEVGLLLFCLAAANHGYQPVLLGANMPLDELPLAARRANADAIILSSSYQPAAETLSRELQRMARSAALPVYMGGRASIRHRDALTRAGVTPLGIDIGPALARLDSDLRQDG</sequence>
<feature type="domain" description="HTH merR-type" evidence="4">
    <location>
        <begin position="17"/>
        <end position="86"/>
    </location>
</feature>
<evidence type="ECO:0000256" key="1">
    <source>
        <dbReference type="ARBA" id="ARBA00023015"/>
    </source>
</evidence>
<dbReference type="Pfam" id="PF02310">
    <property type="entry name" value="B12-binding"/>
    <property type="match status" value="1"/>
</dbReference>
<dbReference type="PANTHER" id="PTHR30204">
    <property type="entry name" value="REDOX-CYCLING DRUG-SENSING TRANSCRIPTIONAL ACTIVATOR SOXR"/>
    <property type="match status" value="1"/>
</dbReference>
<comment type="caution">
    <text evidence="6">The sequence shown here is derived from an EMBL/GenBank/DDBJ whole genome shotgun (WGS) entry which is preliminary data.</text>
</comment>
<keyword evidence="2" id="KW-0238">DNA-binding</keyword>
<evidence type="ECO:0000313" key="6">
    <source>
        <dbReference type="EMBL" id="RCX33591.1"/>
    </source>
</evidence>
<dbReference type="PROSITE" id="PS51332">
    <property type="entry name" value="B12_BINDING"/>
    <property type="match status" value="1"/>
</dbReference>
<dbReference type="AlphaFoldDB" id="A0A369CJ48"/>
<dbReference type="CDD" id="cd01104">
    <property type="entry name" value="HTH_MlrA-CarA"/>
    <property type="match status" value="1"/>
</dbReference>
<keyword evidence="1" id="KW-0805">Transcription regulation</keyword>
<name>A0A369CJ48_9GAMM</name>
<dbReference type="Gene3D" id="1.10.1240.10">
    <property type="entry name" value="Methionine synthase domain"/>
    <property type="match status" value="1"/>
</dbReference>
<dbReference type="GO" id="GO:0031419">
    <property type="term" value="F:cobalamin binding"/>
    <property type="evidence" value="ECO:0007669"/>
    <property type="project" value="InterPro"/>
</dbReference>
<dbReference type="InterPro" id="IPR036594">
    <property type="entry name" value="Meth_synthase_dom"/>
</dbReference>
<keyword evidence="3" id="KW-0804">Transcription</keyword>
<dbReference type="EMBL" id="QPJY01000001">
    <property type="protein sequence ID" value="RCX33591.1"/>
    <property type="molecule type" value="Genomic_DNA"/>
</dbReference>
<dbReference type="GO" id="GO:0003700">
    <property type="term" value="F:DNA-binding transcription factor activity"/>
    <property type="evidence" value="ECO:0007669"/>
    <property type="project" value="InterPro"/>
</dbReference>
<accession>A0A369CJ48</accession>
<dbReference type="Pfam" id="PF02607">
    <property type="entry name" value="B12-binding_2"/>
    <property type="match status" value="1"/>
</dbReference>
<dbReference type="SMART" id="SM00422">
    <property type="entry name" value="HTH_MERR"/>
    <property type="match status" value="1"/>
</dbReference>
<dbReference type="InterPro" id="IPR047057">
    <property type="entry name" value="MerR_fam"/>
</dbReference>
<evidence type="ECO:0000259" key="5">
    <source>
        <dbReference type="PROSITE" id="PS51332"/>
    </source>
</evidence>
<protein>
    <submittedName>
        <fullName evidence="6">MerR family transcriptional regulator</fullName>
    </submittedName>
</protein>
<dbReference type="SUPFAM" id="SSF52242">
    <property type="entry name" value="Cobalamin (vitamin B12)-binding domain"/>
    <property type="match status" value="1"/>
</dbReference>
<dbReference type="InterPro" id="IPR003759">
    <property type="entry name" value="Cbl-bd_cap"/>
</dbReference>
<dbReference type="CDD" id="cd02065">
    <property type="entry name" value="B12-binding_like"/>
    <property type="match status" value="1"/>
</dbReference>
<dbReference type="InterPro" id="IPR009061">
    <property type="entry name" value="DNA-bd_dom_put_sf"/>
</dbReference>
<evidence type="ECO:0000259" key="4">
    <source>
        <dbReference type="PROSITE" id="PS50937"/>
    </source>
</evidence>
<dbReference type="PANTHER" id="PTHR30204:SF67">
    <property type="entry name" value="HTH-TYPE TRANSCRIPTIONAL REGULATOR MLRA-RELATED"/>
    <property type="match status" value="1"/>
</dbReference>
<dbReference type="InterPro" id="IPR000551">
    <property type="entry name" value="MerR-type_HTH_dom"/>
</dbReference>
<evidence type="ECO:0000313" key="7">
    <source>
        <dbReference type="Proteomes" id="UP000252707"/>
    </source>
</evidence>
<dbReference type="InterPro" id="IPR006158">
    <property type="entry name" value="Cobalamin-bd"/>
</dbReference>
<reference evidence="6 7" key="1">
    <citation type="submission" date="2018-07" db="EMBL/GenBank/DDBJ databases">
        <title>Genomic Encyclopedia of Type Strains, Phase IV (KMG-IV): sequencing the most valuable type-strain genomes for metagenomic binning, comparative biology and taxonomic classification.</title>
        <authorList>
            <person name="Goeker M."/>
        </authorList>
    </citation>
    <scope>NUCLEOTIDE SEQUENCE [LARGE SCALE GENOMIC DNA]</scope>
    <source>
        <strain evidence="6 7">DSM 26407</strain>
    </source>
</reference>
<evidence type="ECO:0000256" key="2">
    <source>
        <dbReference type="ARBA" id="ARBA00023125"/>
    </source>
</evidence>